<dbReference type="Proteomes" id="UP000799118">
    <property type="component" value="Unassembled WGS sequence"/>
</dbReference>
<keyword evidence="3" id="KW-1133">Transmembrane helix</keyword>
<keyword evidence="4" id="KW-0472">Membrane</keyword>
<dbReference type="AlphaFoldDB" id="A0A6A4I5S3"/>
<dbReference type="GO" id="GO:0022857">
    <property type="term" value="F:transmembrane transporter activity"/>
    <property type="evidence" value="ECO:0007669"/>
    <property type="project" value="InterPro"/>
</dbReference>
<sequence>MLVSVAYFATVPLESIKSSKEIIANLVFQTIFPSVSSAGDVAVTVLQVLVALSSLGSVIAATTSTSRVVRERG</sequence>
<dbReference type="GO" id="GO:0016020">
    <property type="term" value="C:membrane"/>
    <property type="evidence" value="ECO:0007669"/>
    <property type="project" value="UniProtKB-SubCell"/>
</dbReference>
<evidence type="ECO:0000256" key="4">
    <source>
        <dbReference type="ARBA" id="ARBA00023136"/>
    </source>
</evidence>
<keyword evidence="6" id="KW-1185">Reference proteome</keyword>
<evidence type="ECO:0000313" key="6">
    <source>
        <dbReference type="Proteomes" id="UP000799118"/>
    </source>
</evidence>
<evidence type="ECO:0000256" key="1">
    <source>
        <dbReference type="ARBA" id="ARBA00004141"/>
    </source>
</evidence>
<evidence type="ECO:0000256" key="2">
    <source>
        <dbReference type="ARBA" id="ARBA00022692"/>
    </source>
</evidence>
<keyword evidence="2" id="KW-0812">Transmembrane</keyword>
<dbReference type="EMBL" id="ML769410">
    <property type="protein sequence ID" value="KAE9405263.1"/>
    <property type="molecule type" value="Genomic_DNA"/>
</dbReference>
<gene>
    <name evidence="5" type="ORF">BT96DRAFT_346922</name>
</gene>
<name>A0A6A4I5S3_9AGAR</name>
<dbReference type="InterPro" id="IPR002293">
    <property type="entry name" value="AA/rel_permease1"/>
</dbReference>
<evidence type="ECO:0000313" key="5">
    <source>
        <dbReference type="EMBL" id="KAE9405263.1"/>
    </source>
</evidence>
<accession>A0A6A4I5S3</accession>
<proteinExistence type="predicted"/>
<reference evidence="5" key="1">
    <citation type="journal article" date="2019" name="Environ. Microbiol.">
        <title>Fungal ecological strategies reflected in gene transcription - a case study of two litter decomposers.</title>
        <authorList>
            <person name="Barbi F."/>
            <person name="Kohler A."/>
            <person name="Barry K."/>
            <person name="Baskaran P."/>
            <person name="Daum C."/>
            <person name="Fauchery L."/>
            <person name="Ihrmark K."/>
            <person name="Kuo A."/>
            <person name="LaButti K."/>
            <person name="Lipzen A."/>
            <person name="Morin E."/>
            <person name="Grigoriev I.V."/>
            <person name="Henrissat B."/>
            <person name="Lindahl B."/>
            <person name="Martin F."/>
        </authorList>
    </citation>
    <scope>NUCLEOTIDE SEQUENCE</scope>
    <source>
        <strain evidence="5">JB14</strain>
    </source>
</reference>
<evidence type="ECO:0000256" key="3">
    <source>
        <dbReference type="ARBA" id="ARBA00022989"/>
    </source>
</evidence>
<comment type="subcellular location">
    <subcellularLocation>
        <location evidence="1">Membrane</location>
        <topology evidence="1">Multi-pass membrane protein</topology>
    </subcellularLocation>
</comment>
<dbReference type="Gene3D" id="1.20.1740.10">
    <property type="entry name" value="Amino acid/polyamine transporter I"/>
    <property type="match status" value="1"/>
</dbReference>
<organism evidence="5 6">
    <name type="scientific">Gymnopus androsaceus JB14</name>
    <dbReference type="NCBI Taxonomy" id="1447944"/>
    <lineage>
        <taxon>Eukaryota</taxon>
        <taxon>Fungi</taxon>
        <taxon>Dikarya</taxon>
        <taxon>Basidiomycota</taxon>
        <taxon>Agaricomycotina</taxon>
        <taxon>Agaricomycetes</taxon>
        <taxon>Agaricomycetidae</taxon>
        <taxon>Agaricales</taxon>
        <taxon>Marasmiineae</taxon>
        <taxon>Omphalotaceae</taxon>
        <taxon>Gymnopus</taxon>
    </lineage>
</organism>
<protein>
    <submittedName>
        <fullName evidence="5">Uncharacterized protein</fullName>
    </submittedName>
</protein>
<dbReference type="Pfam" id="PF13520">
    <property type="entry name" value="AA_permease_2"/>
    <property type="match status" value="1"/>
</dbReference>